<dbReference type="Gene3D" id="3.40.720.10">
    <property type="entry name" value="Alkaline Phosphatase, subunit A"/>
    <property type="match status" value="1"/>
</dbReference>
<evidence type="ECO:0008006" key="2">
    <source>
        <dbReference type="Google" id="ProtNLM"/>
    </source>
</evidence>
<organism evidence="1">
    <name type="scientific">marine metagenome</name>
    <dbReference type="NCBI Taxonomy" id="408172"/>
    <lineage>
        <taxon>unclassified sequences</taxon>
        <taxon>metagenomes</taxon>
        <taxon>ecological metagenomes</taxon>
    </lineage>
</organism>
<sequence length="311" mass="35180">QEWDAEYYIGENSDPVKDGRWYDAEPIWVTAEKQGKLTGTYFWPGSEAEINGTRPSYYGVYDGNISREDRVQKILEWIDLPKQSRPVFMTLYFSDVDSWGHNIGPDAIGMNSIIEEIDESIGLLVSGLNKREILDNINIIITSDHGMAGLSRDRVIFLDDYININDVRMVDWSPVAMILPEDDSIVSTYSALYDAHPQMSVFKKEDVPARLHFNNHRRIPPIICIAADGWSISDRDYFDENPYSFTGGTHGYEPINKSMHGIFIASGPGLKEGLTIDSFSSIHIYEVIAHILDIDTPENDASFDSISVMLK</sequence>
<dbReference type="InterPro" id="IPR002591">
    <property type="entry name" value="Phosphodiest/P_Trfase"/>
</dbReference>
<reference evidence="1" key="1">
    <citation type="submission" date="2018-05" db="EMBL/GenBank/DDBJ databases">
        <authorList>
            <person name="Lanie J.A."/>
            <person name="Ng W.-L."/>
            <person name="Kazmierczak K.M."/>
            <person name="Andrzejewski T.M."/>
            <person name="Davidsen T.M."/>
            <person name="Wayne K.J."/>
            <person name="Tettelin H."/>
            <person name="Glass J.I."/>
            <person name="Rusch D."/>
            <person name="Podicherti R."/>
            <person name="Tsui H.-C.T."/>
            <person name="Winkler M.E."/>
        </authorList>
    </citation>
    <scope>NUCLEOTIDE SEQUENCE</scope>
</reference>
<dbReference type="CDD" id="cd16018">
    <property type="entry name" value="Enpp"/>
    <property type="match status" value="1"/>
</dbReference>
<dbReference type="PANTHER" id="PTHR10151:SF120">
    <property type="entry name" value="BIS(5'-ADENOSYL)-TRIPHOSPHATASE"/>
    <property type="match status" value="1"/>
</dbReference>
<evidence type="ECO:0000313" key="1">
    <source>
        <dbReference type="EMBL" id="SVA57528.1"/>
    </source>
</evidence>
<name>A0A381WZ31_9ZZZZ</name>
<dbReference type="Pfam" id="PF01663">
    <property type="entry name" value="Phosphodiest"/>
    <property type="match status" value="1"/>
</dbReference>
<dbReference type="SUPFAM" id="SSF53649">
    <property type="entry name" value="Alkaline phosphatase-like"/>
    <property type="match status" value="1"/>
</dbReference>
<dbReference type="AlphaFoldDB" id="A0A381WZ31"/>
<dbReference type="EMBL" id="UINC01013288">
    <property type="protein sequence ID" value="SVA57528.1"/>
    <property type="molecule type" value="Genomic_DNA"/>
</dbReference>
<proteinExistence type="predicted"/>
<dbReference type="GO" id="GO:0016787">
    <property type="term" value="F:hydrolase activity"/>
    <property type="evidence" value="ECO:0007669"/>
    <property type="project" value="UniProtKB-ARBA"/>
</dbReference>
<accession>A0A381WZ31</accession>
<dbReference type="PANTHER" id="PTHR10151">
    <property type="entry name" value="ECTONUCLEOTIDE PYROPHOSPHATASE/PHOSPHODIESTERASE"/>
    <property type="match status" value="1"/>
</dbReference>
<gene>
    <name evidence="1" type="ORF">METZ01_LOCUS110382</name>
</gene>
<dbReference type="InterPro" id="IPR017850">
    <property type="entry name" value="Alkaline_phosphatase_core_sf"/>
</dbReference>
<protein>
    <recommendedName>
        <fullName evidence="2">Alkaline phosphatase family protein</fullName>
    </recommendedName>
</protein>
<feature type="non-terminal residue" evidence="1">
    <location>
        <position position="1"/>
    </location>
</feature>